<dbReference type="SMART" id="SM00369">
    <property type="entry name" value="LRR_TYP"/>
    <property type="match status" value="11"/>
</dbReference>
<evidence type="ECO:0000313" key="11">
    <source>
        <dbReference type="EMBL" id="PNT34317.1"/>
    </source>
</evidence>
<accession>A0A2K2A9Y3</accession>
<comment type="subcellular location">
    <subcellularLocation>
        <location evidence="1">Cell membrane</location>
    </subcellularLocation>
</comment>
<keyword evidence="6" id="KW-0677">Repeat</keyword>
<dbReference type="Pfam" id="PF13516">
    <property type="entry name" value="LRR_6"/>
    <property type="match status" value="1"/>
</dbReference>
<dbReference type="GO" id="GO:0005886">
    <property type="term" value="C:plasma membrane"/>
    <property type="evidence" value="ECO:0007669"/>
    <property type="project" value="UniProtKB-SubCell"/>
</dbReference>
<evidence type="ECO:0000256" key="10">
    <source>
        <dbReference type="SAM" id="Phobius"/>
    </source>
</evidence>
<keyword evidence="8 10" id="KW-0472">Membrane</keyword>
<evidence type="ECO:0000256" key="4">
    <source>
        <dbReference type="ARBA" id="ARBA00022614"/>
    </source>
</evidence>
<dbReference type="STRING" id="3694.A0A2K2A9Y3"/>
<evidence type="ECO:0000313" key="12">
    <source>
        <dbReference type="Proteomes" id="UP000006729"/>
    </source>
</evidence>
<dbReference type="InParanoid" id="A0A2K2A9Y3"/>
<keyword evidence="9" id="KW-0325">Glycoprotein</keyword>
<evidence type="ECO:0000256" key="5">
    <source>
        <dbReference type="ARBA" id="ARBA00022692"/>
    </source>
</evidence>
<keyword evidence="5 10" id="KW-0812">Transmembrane</keyword>
<keyword evidence="7 10" id="KW-1133">Transmembrane helix</keyword>
<dbReference type="PRINTS" id="PR00019">
    <property type="entry name" value="LEURICHRPT"/>
</dbReference>
<dbReference type="PROSITE" id="PS51450">
    <property type="entry name" value="LRR"/>
    <property type="match status" value="1"/>
</dbReference>
<keyword evidence="3" id="KW-1003">Cell membrane</keyword>
<dbReference type="Proteomes" id="UP000006729">
    <property type="component" value="Chromosome 5"/>
</dbReference>
<dbReference type="InterPro" id="IPR001611">
    <property type="entry name" value="Leu-rich_rpt"/>
</dbReference>
<reference evidence="11 12" key="1">
    <citation type="journal article" date="2006" name="Science">
        <title>The genome of black cottonwood, Populus trichocarpa (Torr. &amp; Gray).</title>
        <authorList>
            <person name="Tuskan G.A."/>
            <person name="Difazio S."/>
            <person name="Jansson S."/>
            <person name="Bohlmann J."/>
            <person name="Grigoriev I."/>
            <person name="Hellsten U."/>
            <person name="Putnam N."/>
            <person name="Ralph S."/>
            <person name="Rombauts S."/>
            <person name="Salamov A."/>
            <person name="Schein J."/>
            <person name="Sterck L."/>
            <person name="Aerts A."/>
            <person name="Bhalerao R.R."/>
            <person name="Bhalerao R.P."/>
            <person name="Blaudez D."/>
            <person name="Boerjan W."/>
            <person name="Brun A."/>
            <person name="Brunner A."/>
            <person name="Busov V."/>
            <person name="Campbell M."/>
            <person name="Carlson J."/>
            <person name="Chalot M."/>
            <person name="Chapman J."/>
            <person name="Chen G.L."/>
            <person name="Cooper D."/>
            <person name="Coutinho P.M."/>
            <person name="Couturier J."/>
            <person name="Covert S."/>
            <person name="Cronk Q."/>
            <person name="Cunningham R."/>
            <person name="Davis J."/>
            <person name="Degroeve S."/>
            <person name="Dejardin A."/>
            <person name="Depamphilis C."/>
            <person name="Detter J."/>
            <person name="Dirks B."/>
            <person name="Dubchak I."/>
            <person name="Duplessis S."/>
            <person name="Ehlting J."/>
            <person name="Ellis B."/>
            <person name="Gendler K."/>
            <person name="Goodstein D."/>
            <person name="Gribskov M."/>
            <person name="Grimwood J."/>
            <person name="Groover A."/>
            <person name="Gunter L."/>
            <person name="Hamberger B."/>
            <person name="Heinze B."/>
            <person name="Helariutta Y."/>
            <person name="Henrissat B."/>
            <person name="Holligan D."/>
            <person name="Holt R."/>
            <person name="Huang W."/>
            <person name="Islam-Faridi N."/>
            <person name="Jones S."/>
            <person name="Jones-Rhoades M."/>
            <person name="Jorgensen R."/>
            <person name="Joshi C."/>
            <person name="Kangasjarvi J."/>
            <person name="Karlsson J."/>
            <person name="Kelleher C."/>
            <person name="Kirkpatrick R."/>
            <person name="Kirst M."/>
            <person name="Kohler A."/>
            <person name="Kalluri U."/>
            <person name="Larimer F."/>
            <person name="Leebens-Mack J."/>
            <person name="Leple J.C."/>
            <person name="Locascio P."/>
            <person name="Lou Y."/>
            <person name="Lucas S."/>
            <person name="Martin F."/>
            <person name="Montanini B."/>
            <person name="Napoli C."/>
            <person name="Nelson D.R."/>
            <person name="Nelson C."/>
            <person name="Nieminen K."/>
            <person name="Nilsson O."/>
            <person name="Pereda V."/>
            <person name="Peter G."/>
            <person name="Philippe R."/>
            <person name="Pilate G."/>
            <person name="Poliakov A."/>
            <person name="Razumovskaya J."/>
            <person name="Richardson P."/>
            <person name="Rinaldi C."/>
            <person name="Ritland K."/>
            <person name="Rouze P."/>
            <person name="Ryaboy D."/>
            <person name="Schmutz J."/>
            <person name="Schrader J."/>
            <person name="Segerman B."/>
            <person name="Shin H."/>
            <person name="Siddiqui A."/>
            <person name="Sterky F."/>
            <person name="Terry A."/>
            <person name="Tsai C.J."/>
            <person name="Uberbacher E."/>
            <person name="Unneberg P."/>
            <person name="Vahala J."/>
            <person name="Wall K."/>
            <person name="Wessler S."/>
            <person name="Yang G."/>
            <person name="Yin T."/>
            <person name="Douglas C."/>
            <person name="Marra M."/>
            <person name="Sandberg G."/>
            <person name="Van de Peer Y."/>
            <person name="Rokhsar D."/>
        </authorList>
    </citation>
    <scope>NUCLEOTIDE SEQUENCE [LARGE SCALE GENOMIC DNA]</scope>
    <source>
        <strain evidence="12">cv. Nisqually</strain>
    </source>
</reference>
<dbReference type="EMBL" id="CM009294">
    <property type="protein sequence ID" value="PNT34317.1"/>
    <property type="molecule type" value="Genomic_DNA"/>
</dbReference>
<dbReference type="PANTHER" id="PTHR48062">
    <property type="entry name" value="RECEPTOR-LIKE PROTEIN 14"/>
    <property type="match status" value="1"/>
</dbReference>
<protein>
    <recommendedName>
        <fullName evidence="13">Leucine-rich repeat-containing N-terminal plant-type domain-containing protein</fullName>
    </recommendedName>
</protein>
<dbReference type="InterPro" id="IPR051502">
    <property type="entry name" value="RLP_Defense_Trigger"/>
</dbReference>
<dbReference type="InterPro" id="IPR032675">
    <property type="entry name" value="LRR_dom_sf"/>
</dbReference>
<evidence type="ECO:0000256" key="7">
    <source>
        <dbReference type="ARBA" id="ARBA00022989"/>
    </source>
</evidence>
<evidence type="ECO:0000256" key="8">
    <source>
        <dbReference type="ARBA" id="ARBA00023136"/>
    </source>
</evidence>
<dbReference type="AlphaFoldDB" id="A0A2K2A9Y3"/>
<feature type="transmembrane region" description="Helical" evidence="10">
    <location>
        <begin position="670"/>
        <end position="695"/>
    </location>
</feature>
<sequence>MVRMTLILVLKVVCIDNRGPFYSPFWFQLSASFTIIIFNSSRRHRKLILPSSSSPESSIFSSLSGLSSLKSLDLSYNWLTGSAGIYGLEVLSSQLRKLERLDLSYNLFSDSIVPHLRGLSSLKSLNLSGNMLSGSTTLNGLRKLEALSLNELAIIGSTLLQSLGNLEQLDLSKNNLEGLLPDCLGNLSSLQVLDVSRNQFTGNIASGTLNNLISLEFLSLSNNHFEVPLSFKSFSNHSKLKFFMCDNITLVEDQAGFRNFIPKFQLMLFSLSYSTSKALNADVPNFLYNQYDLRTLDLSNNNFSGMFPSWLLENNTSLEALHLRQNSFVGPLKLPNHPNPNVIIIDISNNNIRGQVPRNMCLVLPNLSILRMAMNGLTSSIPSCFGNLSSLVLVDLSNNRLSKVKLEQLKRSWYVGLSNNNLVLPTQLCLLQHLRILDVSRNQLSGPLPCCLGNFSLKENLEKAGHTGQKSYVLKSLKQMSNETGLLEGKINDAESPFEDITIQEQIKEEIQFTTKRISYTYKGDILNLMSGFDLSSNRFSGEIPFEMGNLSEIHSLNLSHNHLTGFIPATFSNLKQIESLDLSYNSLNGGIPPQLAVLNNLAVFSVAHNNLSGRTTEMKAQFWTFVESSYEGNPLLCGPLLQKKCDGEESPSQPTPNDEREDDEFIDMYVFHVSFGVCFIIVVLTIAAVLYINPLWRRRWFHFIEDCIDTCYYFLVINFRKFSNFRRS</sequence>
<dbReference type="FunFam" id="3.80.10.10:FF:000213">
    <property type="entry name" value="Tyrosine-sulfated glycopeptide receptor 1"/>
    <property type="match status" value="1"/>
</dbReference>
<evidence type="ECO:0000256" key="2">
    <source>
        <dbReference type="ARBA" id="ARBA00009592"/>
    </source>
</evidence>
<dbReference type="SUPFAM" id="SSF52058">
    <property type="entry name" value="L domain-like"/>
    <property type="match status" value="2"/>
</dbReference>
<evidence type="ECO:0000256" key="6">
    <source>
        <dbReference type="ARBA" id="ARBA00022737"/>
    </source>
</evidence>
<dbReference type="Gene3D" id="3.80.10.10">
    <property type="entry name" value="Ribonuclease Inhibitor"/>
    <property type="match status" value="3"/>
</dbReference>
<organism evidence="11 12">
    <name type="scientific">Populus trichocarpa</name>
    <name type="common">Western balsam poplar</name>
    <name type="synonym">Populus balsamifera subsp. trichocarpa</name>
    <dbReference type="NCBI Taxonomy" id="3694"/>
    <lineage>
        <taxon>Eukaryota</taxon>
        <taxon>Viridiplantae</taxon>
        <taxon>Streptophyta</taxon>
        <taxon>Embryophyta</taxon>
        <taxon>Tracheophyta</taxon>
        <taxon>Spermatophyta</taxon>
        <taxon>Magnoliopsida</taxon>
        <taxon>eudicotyledons</taxon>
        <taxon>Gunneridae</taxon>
        <taxon>Pentapetalae</taxon>
        <taxon>rosids</taxon>
        <taxon>fabids</taxon>
        <taxon>Malpighiales</taxon>
        <taxon>Salicaceae</taxon>
        <taxon>Saliceae</taxon>
        <taxon>Populus</taxon>
    </lineage>
</organism>
<dbReference type="PANTHER" id="PTHR48062:SF21">
    <property type="entry name" value="RECEPTOR-LIKE PROTEIN 12"/>
    <property type="match status" value="1"/>
</dbReference>
<gene>
    <name evidence="11" type="ORF">POPTR_005G006700</name>
</gene>
<dbReference type="Pfam" id="PF00560">
    <property type="entry name" value="LRR_1"/>
    <property type="match status" value="4"/>
</dbReference>
<evidence type="ECO:0000256" key="9">
    <source>
        <dbReference type="ARBA" id="ARBA00023180"/>
    </source>
</evidence>
<evidence type="ECO:0000256" key="3">
    <source>
        <dbReference type="ARBA" id="ARBA00022475"/>
    </source>
</evidence>
<dbReference type="InterPro" id="IPR003591">
    <property type="entry name" value="Leu-rich_rpt_typical-subtyp"/>
</dbReference>
<evidence type="ECO:0000256" key="1">
    <source>
        <dbReference type="ARBA" id="ARBA00004236"/>
    </source>
</evidence>
<evidence type="ECO:0008006" key="13">
    <source>
        <dbReference type="Google" id="ProtNLM"/>
    </source>
</evidence>
<name>A0A2K2A9Y3_POPTR</name>
<proteinExistence type="inferred from homology"/>
<comment type="similarity">
    <text evidence="2">Belongs to the RLP family.</text>
</comment>
<keyword evidence="12" id="KW-1185">Reference proteome</keyword>
<dbReference type="Pfam" id="PF13855">
    <property type="entry name" value="LRR_8"/>
    <property type="match status" value="2"/>
</dbReference>
<keyword evidence="4" id="KW-0433">Leucine-rich repeat</keyword>